<organism evidence="1 2">
    <name type="scientific">Chryseobacterium zhengzhouense</name>
    <dbReference type="NCBI Taxonomy" id="1636086"/>
    <lineage>
        <taxon>Bacteria</taxon>
        <taxon>Pseudomonadati</taxon>
        <taxon>Bacteroidota</taxon>
        <taxon>Flavobacteriia</taxon>
        <taxon>Flavobacteriales</taxon>
        <taxon>Weeksellaceae</taxon>
        <taxon>Chryseobacterium group</taxon>
        <taxon>Chryseobacterium</taxon>
    </lineage>
</organism>
<keyword evidence="2" id="KW-1185">Reference proteome</keyword>
<reference evidence="2" key="1">
    <citation type="journal article" date="2019" name="Int. J. Syst. Evol. Microbiol.">
        <title>The Global Catalogue of Microorganisms (GCM) 10K type strain sequencing project: providing services to taxonomists for standard genome sequencing and annotation.</title>
        <authorList>
            <consortium name="The Broad Institute Genomics Platform"/>
            <consortium name="The Broad Institute Genome Sequencing Center for Infectious Disease"/>
            <person name="Wu L."/>
            <person name="Ma J."/>
        </authorList>
    </citation>
    <scope>NUCLEOTIDE SEQUENCE [LARGE SCALE GENOMIC DNA]</scope>
    <source>
        <strain evidence="2">CCUG 54781</strain>
    </source>
</reference>
<dbReference type="RefSeq" id="WP_378183677.1">
    <property type="nucleotide sequence ID" value="NZ_JBHTCR010000019.1"/>
</dbReference>
<dbReference type="Proteomes" id="UP001596550">
    <property type="component" value="Unassembled WGS sequence"/>
</dbReference>
<name>A0ABW2M612_9FLAO</name>
<sequence length="178" mass="21244">MEEIKEFIINFTKQEAETIYLRRQPDLAAYNKALQIMNDYCVEPLHDSFSMIPLTKLYDQEYYDEWSKKEYPSTRDIYKISCYENEKYGEVYIAYLSLRTPKRILTYGNCLFVTRIEGNLKIVKSYLFSGDVGKKEKFEFPKGLEDISFKTLKKPVKIERYLEPVDDEDGMEHYLKDI</sequence>
<evidence type="ECO:0000313" key="1">
    <source>
        <dbReference type="EMBL" id="MFC7348958.1"/>
    </source>
</evidence>
<gene>
    <name evidence="1" type="ORF">ACFQO9_19750</name>
</gene>
<evidence type="ECO:0000313" key="2">
    <source>
        <dbReference type="Proteomes" id="UP001596550"/>
    </source>
</evidence>
<protein>
    <submittedName>
        <fullName evidence="1">Uncharacterized protein</fullName>
    </submittedName>
</protein>
<proteinExistence type="predicted"/>
<accession>A0ABW2M612</accession>
<comment type="caution">
    <text evidence="1">The sequence shown here is derived from an EMBL/GenBank/DDBJ whole genome shotgun (WGS) entry which is preliminary data.</text>
</comment>
<dbReference type="EMBL" id="JBHTCR010000019">
    <property type="protein sequence ID" value="MFC7348958.1"/>
    <property type="molecule type" value="Genomic_DNA"/>
</dbReference>